<keyword evidence="2" id="KW-1185">Reference proteome</keyword>
<reference evidence="1" key="2">
    <citation type="submission" date="2020-09" db="EMBL/GenBank/DDBJ databases">
        <authorList>
            <person name="Sun Q."/>
            <person name="Sedlacek I."/>
        </authorList>
    </citation>
    <scope>NUCLEOTIDE SEQUENCE</scope>
    <source>
        <strain evidence="1">CCM 8433</strain>
    </source>
</reference>
<dbReference type="EMBL" id="BMDT01000001">
    <property type="protein sequence ID" value="GGI64587.1"/>
    <property type="molecule type" value="Genomic_DNA"/>
</dbReference>
<dbReference type="AlphaFoldDB" id="A0A917JEF5"/>
<dbReference type="InterPro" id="IPR023324">
    <property type="entry name" value="BH2638-like_sf"/>
</dbReference>
<organism evidence="1 2">
    <name type="scientific">Enterococcus alcedinis</name>
    <dbReference type="NCBI Taxonomy" id="1274384"/>
    <lineage>
        <taxon>Bacteria</taxon>
        <taxon>Bacillati</taxon>
        <taxon>Bacillota</taxon>
        <taxon>Bacilli</taxon>
        <taxon>Lactobacillales</taxon>
        <taxon>Enterococcaceae</taxon>
        <taxon>Enterococcus</taxon>
    </lineage>
</organism>
<sequence length="92" mass="10775">MKDYQYPIDIEWTTEEMILVMDLWAAVEEAYEKGIAKQTFLDRYRGFKTVVRSIGEERKLGKEFEAISGYSLYHLVQEAKQSTKSTLKMKGK</sequence>
<dbReference type="PIRSF" id="PIRSF037260">
    <property type="entry name" value="UPF0223"/>
    <property type="match status" value="1"/>
</dbReference>
<evidence type="ECO:0000313" key="1">
    <source>
        <dbReference type="EMBL" id="GGI64587.1"/>
    </source>
</evidence>
<dbReference type="NCBIfam" id="NF003353">
    <property type="entry name" value="PRK04387.1"/>
    <property type="match status" value="1"/>
</dbReference>
<protein>
    <submittedName>
        <fullName evidence="1">UPF0223 protein</fullName>
    </submittedName>
</protein>
<dbReference type="Gene3D" id="1.10.220.80">
    <property type="entry name" value="BH2638-like"/>
    <property type="match status" value="1"/>
</dbReference>
<dbReference type="Pfam" id="PF05256">
    <property type="entry name" value="UPF0223"/>
    <property type="match status" value="1"/>
</dbReference>
<dbReference type="RefSeq" id="WP_188366436.1">
    <property type="nucleotide sequence ID" value="NZ_BMDT01000001.1"/>
</dbReference>
<reference evidence="1" key="1">
    <citation type="journal article" date="2014" name="Int. J. Syst. Evol. Microbiol.">
        <title>Complete genome sequence of Corynebacterium casei LMG S-19264T (=DSM 44701T), isolated from a smear-ripened cheese.</title>
        <authorList>
            <consortium name="US DOE Joint Genome Institute (JGI-PGF)"/>
            <person name="Walter F."/>
            <person name="Albersmeier A."/>
            <person name="Kalinowski J."/>
            <person name="Ruckert C."/>
        </authorList>
    </citation>
    <scope>NUCLEOTIDE SEQUENCE</scope>
    <source>
        <strain evidence="1">CCM 8433</strain>
    </source>
</reference>
<accession>A0A917JEF5</accession>
<name>A0A917JEF5_9ENTE</name>
<dbReference type="SUPFAM" id="SSF158504">
    <property type="entry name" value="BH2638-like"/>
    <property type="match status" value="1"/>
</dbReference>
<gene>
    <name evidence="1" type="ORF">GCM10011482_02410</name>
</gene>
<comment type="caution">
    <text evidence="1">The sequence shown here is derived from an EMBL/GenBank/DDBJ whole genome shotgun (WGS) entry which is preliminary data.</text>
</comment>
<proteinExistence type="predicted"/>
<dbReference type="Proteomes" id="UP000622610">
    <property type="component" value="Unassembled WGS sequence"/>
</dbReference>
<evidence type="ECO:0000313" key="2">
    <source>
        <dbReference type="Proteomes" id="UP000622610"/>
    </source>
</evidence>
<dbReference type="InterPro" id="IPR007920">
    <property type="entry name" value="UPF0223"/>
</dbReference>